<evidence type="ECO:0000313" key="9">
    <source>
        <dbReference type="Proteomes" id="UP000630923"/>
    </source>
</evidence>
<evidence type="ECO:0000256" key="5">
    <source>
        <dbReference type="ARBA" id="ARBA00035648"/>
    </source>
</evidence>
<dbReference type="InterPro" id="IPR013551">
    <property type="entry name" value="YicC-like_C"/>
</dbReference>
<evidence type="ECO:0008006" key="10">
    <source>
        <dbReference type="Google" id="ProtNLM"/>
    </source>
</evidence>
<dbReference type="GO" id="GO:0004521">
    <property type="term" value="F:RNA endonuclease activity"/>
    <property type="evidence" value="ECO:0007669"/>
    <property type="project" value="InterPro"/>
</dbReference>
<name>A0A919E9F7_9PROT</name>
<comment type="cofactor">
    <cofactor evidence="1">
        <name>a divalent metal cation</name>
        <dbReference type="ChEBI" id="CHEBI:60240"/>
    </cofactor>
</comment>
<dbReference type="GO" id="GO:0016787">
    <property type="term" value="F:hydrolase activity"/>
    <property type="evidence" value="ECO:0007669"/>
    <property type="project" value="UniProtKB-KW"/>
</dbReference>
<evidence type="ECO:0000256" key="1">
    <source>
        <dbReference type="ARBA" id="ARBA00001968"/>
    </source>
</evidence>
<dbReference type="AlphaFoldDB" id="A0A919E9F7"/>
<evidence type="ECO:0000256" key="4">
    <source>
        <dbReference type="ARBA" id="ARBA00022801"/>
    </source>
</evidence>
<feature type="domain" description="Endoribonuclease YicC-like C-terminal" evidence="7">
    <location>
        <begin position="177"/>
        <end position="295"/>
    </location>
</feature>
<dbReference type="Proteomes" id="UP000630923">
    <property type="component" value="Unassembled WGS sequence"/>
</dbReference>
<evidence type="ECO:0000313" key="8">
    <source>
        <dbReference type="EMBL" id="GHF27616.1"/>
    </source>
</evidence>
<feature type="domain" description="Endoribonuclease YicC-like N-terminal" evidence="6">
    <location>
        <begin position="3"/>
        <end position="158"/>
    </location>
</feature>
<dbReference type="EMBL" id="BNCI01000002">
    <property type="protein sequence ID" value="GHF27616.1"/>
    <property type="molecule type" value="Genomic_DNA"/>
</dbReference>
<keyword evidence="4" id="KW-0378">Hydrolase</keyword>
<sequence length="295" mass="32909">MTIKSMTGFSRSSNSGAGFTWTMELKSVNNKGLDIRTKLPSFLDGFDLTLKKHIGKKLARGSVFFSLNCQQDGGSEKCHVDEDRLKTLFDVAQKYKDVEGVTPASLDGLLAVKGVVEILQKDITDSERKDLETLLLTEVDACLDQLVTAREDEGQRMENALRDQIKTITALTTSAKEAAHDRIQSMRDRFASQLEKLSGIAQPVPEERLAQEVAMLAVKADIREEIDRLYAHIEEAISLLDSGKPIGRRLDFLCQEFNREANTLCSKAGDVSLTRIGLDLKTTIDQFREQVQNIE</sequence>
<keyword evidence="2" id="KW-0540">Nuclease</keyword>
<dbReference type="RefSeq" id="WP_191253166.1">
    <property type="nucleotide sequence ID" value="NZ_BNCI01000002.1"/>
</dbReference>
<reference evidence="8" key="2">
    <citation type="submission" date="2020-09" db="EMBL/GenBank/DDBJ databases">
        <authorList>
            <person name="Sun Q."/>
            <person name="Kim S."/>
        </authorList>
    </citation>
    <scope>NUCLEOTIDE SEQUENCE</scope>
    <source>
        <strain evidence="8">KCTC 42590</strain>
    </source>
</reference>
<evidence type="ECO:0000259" key="6">
    <source>
        <dbReference type="Pfam" id="PF03755"/>
    </source>
</evidence>
<proteinExistence type="inferred from homology"/>
<evidence type="ECO:0000259" key="7">
    <source>
        <dbReference type="Pfam" id="PF08340"/>
    </source>
</evidence>
<keyword evidence="3" id="KW-0255">Endonuclease</keyword>
<dbReference type="PANTHER" id="PTHR30636:SF3">
    <property type="entry name" value="UPF0701 PROTEIN YICC"/>
    <property type="match status" value="1"/>
</dbReference>
<dbReference type="InterPro" id="IPR013527">
    <property type="entry name" value="YicC-like_N"/>
</dbReference>
<accession>A0A919E9F7</accession>
<comment type="caution">
    <text evidence="8">The sequence shown here is derived from an EMBL/GenBank/DDBJ whole genome shotgun (WGS) entry which is preliminary data.</text>
</comment>
<dbReference type="NCBIfam" id="TIGR00255">
    <property type="entry name" value="YicC/YloC family endoribonuclease"/>
    <property type="match status" value="1"/>
</dbReference>
<gene>
    <name evidence="8" type="ORF">GCM10017044_23370</name>
</gene>
<reference evidence="8" key="1">
    <citation type="journal article" date="2014" name="Int. J. Syst. Evol. Microbiol.">
        <title>Complete genome sequence of Corynebacterium casei LMG S-19264T (=DSM 44701T), isolated from a smear-ripened cheese.</title>
        <authorList>
            <consortium name="US DOE Joint Genome Institute (JGI-PGF)"/>
            <person name="Walter F."/>
            <person name="Albersmeier A."/>
            <person name="Kalinowski J."/>
            <person name="Ruckert C."/>
        </authorList>
    </citation>
    <scope>NUCLEOTIDE SEQUENCE</scope>
    <source>
        <strain evidence="8">KCTC 42590</strain>
    </source>
</reference>
<protein>
    <recommendedName>
        <fullName evidence="10">YicC family protein</fullName>
    </recommendedName>
</protein>
<dbReference type="Pfam" id="PF08340">
    <property type="entry name" value="YicC-like_C"/>
    <property type="match status" value="1"/>
</dbReference>
<evidence type="ECO:0000256" key="3">
    <source>
        <dbReference type="ARBA" id="ARBA00022759"/>
    </source>
</evidence>
<comment type="similarity">
    <text evidence="5">Belongs to the YicC/YloC family.</text>
</comment>
<organism evidence="8 9">
    <name type="scientific">Kordiimonas sediminis</name>
    <dbReference type="NCBI Taxonomy" id="1735581"/>
    <lineage>
        <taxon>Bacteria</taxon>
        <taxon>Pseudomonadati</taxon>
        <taxon>Pseudomonadota</taxon>
        <taxon>Alphaproteobacteria</taxon>
        <taxon>Kordiimonadales</taxon>
        <taxon>Kordiimonadaceae</taxon>
        <taxon>Kordiimonas</taxon>
    </lineage>
</organism>
<evidence type="ECO:0000256" key="2">
    <source>
        <dbReference type="ARBA" id="ARBA00022722"/>
    </source>
</evidence>
<dbReference type="Pfam" id="PF03755">
    <property type="entry name" value="YicC-like_N"/>
    <property type="match status" value="1"/>
</dbReference>
<dbReference type="InterPro" id="IPR005229">
    <property type="entry name" value="YicC/YloC-like"/>
</dbReference>
<dbReference type="PANTHER" id="PTHR30636">
    <property type="entry name" value="UPF0701 PROTEIN YICC"/>
    <property type="match status" value="1"/>
</dbReference>
<keyword evidence="9" id="KW-1185">Reference proteome</keyword>